<evidence type="ECO:0000313" key="3">
    <source>
        <dbReference type="Proteomes" id="UP000546642"/>
    </source>
</evidence>
<name>A0A7X0D5Q8_9ACTN</name>
<dbReference type="RefSeq" id="WP_184075202.1">
    <property type="nucleotide sequence ID" value="NZ_JACHDS010000001.1"/>
</dbReference>
<evidence type="ECO:0000313" key="2">
    <source>
        <dbReference type="EMBL" id="MBB6171906.1"/>
    </source>
</evidence>
<gene>
    <name evidence="2" type="ORF">HNR23_001966</name>
</gene>
<proteinExistence type="predicted"/>
<dbReference type="EMBL" id="JACHDS010000001">
    <property type="protein sequence ID" value="MBB6171906.1"/>
    <property type="molecule type" value="Genomic_DNA"/>
</dbReference>
<organism evidence="2 3">
    <name type="scientific">Nocardiopsis mwathae</name>
    <dbReference type="NCBI Taxonomy" id="1472723"/>
    <lineage>
        <taxon>Bacteria</taxon>
        <taxon>Bacillati</taxon>
        <taxon>Actinomycetota</taxon>
        <taxon>Actinomycetes</taxon>
        <taxon>Streptosporangiales</taxon>
        <taxon>Nocardiopsidaceae</taxon>
        <taxon>Nocardiopsis</taxon>
    </lineage>
</organism>
<comment type="caution">
    <text evidence="2">The sequence shown here is derived from an EMBL/GenBank/DDBJ whole genome shotgun (WGS) entry which is preliminary data.</text>
</comment>
<evidence type="ECO:0000256" key="1">
    <source>
        <dbReference type="SAM" id="MobiDB-lite"/>
    </source>
</evidence>
<keyword evidence="3" id="KW-1185">Reference proteome</keyword>
<accession>A0A7X0D5Q8</accession>
<protein>
    <submittedName>
        <fullName evidence="2">Uncharacterized protein</fullName>
    </submittedName>
</protein>
<dbReference type="AlphaFoldDB" id="A0A7X0D5Q8"/>
<dbReference type="Proteomes" id="UP000546642">
    <property type="component" value="Unassembled WGS sequence"/>
</dbReference>
<sequence length="67" mass="6582">MERCAALFGAAVFALGAPSTAGFGDDTLSYSSTGGVERSLGGQDTTGDVAEPGASDRTLALLPSVGM</sequence>
<reference evidence="2 3" key="1">
    <citation type="submission" date="2020-08" db="EMBL/GenBank/DDBJ databases">
        <title>Sequencing the genomes of 1000 actinobacteria strains.</title>
        <authorList>
            <person name="Klenk H.-P."/>
        </authorList>
    </citation>
    <scope>NUCLEOTIDE SEQUENCE [LARGE SCALE GENOMIC DNA]</scope>
    <source>
        <strain evidence="2 3">DSM 46659</strain>
    </source>
</reference>
<feature type="region of interest" description="Disordered" evidence="1">
    <location>
        <begin position="34"/>
        <end position="55"/>
    </location>
</feature>